<sequence length="401" mass="46615">MIENIPPDANSSSNTAIIVPTNNRTVSFYGLENIWTQDYSKNFPDFDLKTFLTVSPYGSKILNYYQTNDRLTDFLRNKLVDMIITQLYPYIIKHRLTHSQYNILCSKILNLFPSECSHTYYLSGERLHSSAVQAKGKLVYKSHNILYRSPDKTYVRKRKNSTVDPNETLKKRDRENTEGEKNAMTWLKHNRKPWDEVMRHWQSTFDIRTCGNFNTVAEFIINWPIIADPRAASLIEADFKCMYPDSKVVLQLAVLPRIIPPRGRKKDGKNHWKCSTTEAVHGILVHATIPGDIERQIENQVNRALKRKIFRHVQPYLLAEGPQLSQIQNIYLVIDKIHFHLESALKGLDTLFKCFFVLHTEYPVQSEHIWHIIQQVVYGIDIPPEKISSNIVDVVSFVKLD</sequence>
<reference evidence="2" key="1">
    <citation type="submission" date="2022-01" db="EMBL/GenBank/DDBJ databases">
        <authorList>
            <person name="King R."/>
        </authorList>
    </citation>
    <scope>NUCLEOTIDE SEQUENCE</scope>
</reference>
<proteinExistence type="predicted"/>
<protein>
    <submittedName>
        <fullName evidence="2">Uncharacterized protein</fullName>
    </submittedName>
</protein>
<organism evidence="2 3">
    <name type="scientific">Psylliodes chrysocephalus</name>
    <dbReference type="NCBI Taxonomy" id="3402493"/>
    <lineage>
        <taxon>Eukaryota</taxon>
        <taxon>Metazoa</taxon>
        <taxon>Ecdysozoa</taxon>
        <taxon>Arthropoda</taxon>
        <taxon>Hexapoda</taxon>
        <taxon>Insecta</taxon>
        <taxon>Pterygota</taxon>
        <taxon>Neoptera</taxon>
        <taxon>Endopterygota</taxon>
        <taxon>Coleoptera</taxon>
        <taxon>Polyphaga</taxon>
        <taxon>Cucujiformia</taxon>
        <taxon>Chrysomeloidea</taxon>
        <taxon>Chrysomelidae</taxon>
        <taxon>Galerucinae</taxon>
        <taxon>Alticini</taxon>
        <taxon>Psylliodes</taxon>
    </lineage>
</organism>
<feature type="compositionally biased region" description="Basic and acidic residues" evidence="1">
    <location>
        <begin position="167"/>
        <end position="179"/>
    </location>
</feature>
<accession>A0A9P0D8C4</accession>
<keyword evidence="3" id="KW-1185">Reference proteome</keyword>
<feature type="region of interest" description="Disordered" evidence="1">
    <location>
        <begin position="158"/>
        <end position="179"/>
    </location>
</feature>
<dbReference type="Proteomes" id="UP001153636">
    <property type="component" value="Unassembled WGS sequence"/>
</dbReference>
<name>A0A9P0D8C4_9CUCU</name>
<dbReference type="AlphaFoldDB" id="A0A9P0D8C4"/>
<dbReference type="OrthoDB" id="6761037at2759"/>
<evidence type="ECO:0000313" key="3">
    <source>
        <dbReference type="Proteomes" id="UP001153636"/>
    </source>
</evidence>
<evidence type="ECO:0000313" key="2">
    <source>
        <dbReference type="EMBL" id="CAH1115890.1"/>
    </source>
</evidence>
<gene>
    <name evidence="2" type="ORF">PSYICH_LOCUS15761</name>
</gene>
<evidence type="ECO:0000256" key="1">
    <source>
        <dbReference type="SAM" id="MobiDB-lite"/>
    </source>
</evidence>
<comment type="caution">
    <text evidence="2">The sequence shown here is derived from an EMBL/GenBank/DDBJ whole genome shotgun (WGS) entry which is preliminary data.</text>
</comment>
<dbReference type="EMBL" id="CAKMHV010000008">
    <property type="protein sequence ID" value="CAH1115890.1"/>
    <property type="molecule type" value="Genomic_DNA"/>
</dbReference>